<organism evidence="5 6">
    <name type="scientific">Myriangium duriaei CBS 260.36</name>
    <dbReference type="NCBI Taxonomy" id="1168546"/>
    <lineage>
        <taxon>Eukaryota</taxon>
        <taxon>Fungi</taxon>
        <taxon>Dikarya</taxon>
        <taxon>Ascomycota</taxon>
        <taxon>Pezizomycotina</taxon>
        <taxon>Dothideomycetes</taxon>
        <taxon>Dothideomycetidae</taxon>
        <taxon>Myriangiales</taxon>
        <taxon>Myriangiaceae</taxon>
        <taxon>Myriangium</taxon>
    </lineage>
</organism>
<dbReference type="OrthoDB" id="5294180at2759"/>
<dbReference type="GO" id="GO:0008270">
    <property type="term" value="F:zinc ion binding"/>
    <property type="evidence" value="ECO:0007669"/>
    <property type="project" value="InterPro"/>
</dbReference>
<dbReference type="Pfam" id="PF11951">
    <property type="entry name" value="Fungal_trans_2"/>
    <property type="match status" value="1"/>
</dbReference>
<evidence type="ECO:0000259" key="4">
    <source>
        <dbReference type="PROSITE" id="PS50048"/>
    </source>
</evidence>
<dbReference type="PROSITE" id="PS00463">
    <property type="entry name" value="ZN2_CY6_FUNGAL_1"/>
    <property type="match status" value="1"/>
</dbReference>
<dbReference type="Proteomes" id="UP000799439">
    <property type="component" value="Unassembled WGS sequence"/>
</dbReference>
<dbReference type="EMBL" id="ML996090">
    <property type="protein sequence ID" value="KAF2149829.1"/>
    <property type="molecule type" value="Genomic_DNA"/>
</dbReference>
<dbReference type="InterPro" id="IPR021858">
    <property type="entry name" value="Fun_TF"/>
</dbReference>
<keyword evidence="6" id="KW-1185">Reference proteome</keyword>
<comment type="subcellular location">
    <subcellularLocation>
        <location evidence="1">Nucleus</location>
    </subcellularLocation>
</comment>
<accession>A0A9P4IVZ9</accession>
<proteinExistence type="predicted"/>
<dbReference type="AlphaFoldDB" id="A0A9P4IVZ9"/>
<dbReference type="GO" id="GO:0005634">
    <property type="term" value="C:nucleus"/>
    <property type="evidence" value="ECO:0007669"/>
    <property type="project" value="UniProtKB-SubCell"/>
</dbReference>
<keyword evidence="2" id="KW-0539">Nucleus</keyword>
<feature type="compositionally biased region" description="Polar residues" evidence="3">
    <location>
        <begin position="89"/>
        <end position="99"/>
    </location>
</feature>
<dbReference type="SUPFAM" id="SSF57701">
    <property type="entry name" value="Zn2/Cys6 DNA-binding domain"/>
    <property type="match status" value="1"/>
</dbReference>
<dbReference type="InterPro" id="IPR001138">
    <property type="entry name" value="Zn2Cys6_DnaBD"/>
</dbReference>
<dbReference type="PANTHER" id="PTHR37534">
    <property type="entry name" value="TRANSCRIPTIONAL ACTIVATOR PROTEIN UGA3"/>
    <property type="match status" value="1"/>
</dbReference>
<dbReference type="GO" id="GO:0000981">
    <property type="term" value="F:DNA-binding transcription factor activity, RNA polymerase II-specific"/>
    <property type="evidence" value="ECO:0007669"/>
    <property type="project" value="InterPro"/>
</dbReference>
<protein>
    <recommendedName>
        <fullName evidence="4">Zn(2)-C6 fungal-type domain-containing protein</fullName>
    </recommendedName>
</protein>
<dbReference type="SMART" id="SM00066">
    <property type="entry name" value="GAL4"/>
    <property type="match status" value="1"/>
</dbReference>
<dbReference type="PROSITE" id="PS50048">
    <property type="entry name" value="ZN2_CY6_FUNGAL_2"/>
    <property type="match status" value="1"/>
</dbReference>
<feature type="domain" description="Zn(2)-C6 fungal-type" evidence="4">
    <location>
        <begin position="25"/>
        <end position="55"/>
    </location>
</feature>
<feature type="region of interest" description="Disordered" evidence="3">
    <location>
        <begin position="83"/>
        <end position="103"/>
    </location>
</feature>
<evidence type="ECO:0000256" key="1">
    <source>
        <dbReference type="ARBA" id="ARBA00004123"/>
    </source>
</evidence>
<reference evidence="5" key="1">
    <citation type="journal article" date="2020" name="Stud. Mycol.">
        <title>101 Dothideomycetes genomes: a test case for predicting lifestyles and emergence of pathogens.</title>
        <authorList>
            <person name="Haridas S."/>
            <person name="Albert R."/>
            <person name="Binder M."/>
            <person name="Bloem J."/>
            <person name="Labutti K."/>
            <person name="Salamov A."/>
            <person name="Andreopoulos B."/>
            <person name="Baker S."/>
            <person name="Barry K."/>
            <person name="Bills G."/>
            <person name="Bluhm B."/>
            <person name="Cannon C."/>
            <person name="Castanera R."/>
            <person name="Culley D."/>
            <person name="Daum C."/>
            <person name="Ezra D."/>
            <person name="Gonzalez J."/>
            <person name="Henrissat B."/>
            <person name="Kuo A."/>
            <person name="Liang C."/>
            <person name="Lipzen A."/>
            <person name="Lutzoni F."/>
            <person name="Magnuson J."/>
            <person name="Mondo S."/>
            <person name="Nolan M."/>
            <person name="Ohm R."/>
            <person name="Pangilinan J."/>
            <person name="Park H.-J."/>
            <person name="Ramirez L."/>
            <person name="Alfaro M."/>
            <person name="Sun H."/>
            <person name="Tritt A."/>
            <person name="Yoshinaga Y."/>
            <person name="Zwiers L.-H."/>
            <person name="Turgeon B."/>
            <person name="Goodwin S."/>
            <person name="Spatafora J."/>
            <person name="Crous P."/>
            <person name="Grigoriev I."/>
        </authorList>
    </citation>
    <scope>NUCLEOTIDE SEQUENCE</scope>
    <source>
        <strain evidence="5">CBS 260.36</strain>
    </source>
</reference>
<name>A0A9P4IVZ9_9PEZI</name>
<dbReference type="CDD" id="cd00067">
    <property type="entry name" value="GAL4"/>
    <property type="match status" value="1"/>
</dbReference>
<evidence type="ECO:0000313" key="6">
    <source>
        <dbReference type="Proteomes" id="UP000799439"/>
    </source>
</evidence>
<dbReference type="InterPro" id="IPR036864">
    <property type="entry name" value="Zn2-C6_fun-type_DNA-bd_sf"/>
</dbReference>
<dbReference type="Gene3D" id="4.10.240.10">
    <property type="entry name" value="Zn(2)-C6 fungal-type DNA-binding domain"/>
    <property type="match status" value="1"/>
</dbReference>
<dbReference type="PANTHER" id="PTHR37534:SF12">
    <property type="entry name" value="ZN(2)-C6 FUNGAL-TYPE DOMAIN-CONTAINING PROTEIN"/>
    <property type="match status" value="1"/>
</dbReference>
<dbReference type="Pfam" id="PF00172">
    <property type="entry name" value="Zn_clus"/>
    <property type="match status" value="1"/>
</dbReference>
<evidence type="ECO:0000313" key="5">
    <source>
        <dbReference type="EMBL" id="KAF2149829.1"/>
    </source>
</evidence>
<sequence>MAVTTTASSRDTRTNSKQHKRSRSGCFTCRLRRKKCDEVKPSCKACKHLGLVCDYKRPTWWGNSEARKHEKERIKDIIRRTQLDKKASRTTNSISSVGPSTPPGLCHSISTPECHSDSIYGSYNHSRSVSIDQSPHLHDPEIYNVSDPSYFSIPPQFNFASSPYPAHPPFDVDVKVDRQVYVNDNLTRRDSTLSSYSTFHHTAKSGSDTSPCLSDQWVEHGYFETTSRETLVADNFDYGAFEISPDTWDPQTENAIEIEEREGPSLDYFFDHVAPLLYPVLDATQEGGARTKVLLPALGSNSSFLHTCLSVSAMHQQAAHRSQSSNMDQDIMEQLGLAVKGICDNLEHDIAHDQILETTLAMILYPSSVGTPHDAPSDIAWHQHFLMVRGLIERLSLEESILNPQPNSPPYNIFAMTVTAWIDILGATMRGTSPEFCDTWRRLNVDQQTVGLSDVMGCDDRIMYLISEIACLEARKAEGMDEVMLCSYVEILGNQISACEAAPGSLVSAISLTGDIRPDQLVHNISGVFRLAARIYLCSLIPGLTHDNDVMVNLLSSFTDTMAYIPKGPGGFDRALSWPLLIAGSVSIPTSSFRDMLSERCAALGELAQQGSLARVQSVLASLWASNDFADAGEVRHWRDIMMEKGMDCLIV</sequence>
<evidence type="ECO:0000256" key="3">
    <source>
        <dbReference type="SAM" id="MobiDB-lite"/>
    </source>
</evidence>
<evidence type="ECO:0000256" key="2">
    <source>
        <dbReference type="ARBA" id="ARBA00023242"/>
    </source>
</evidence>
<comment type="caution">
    <text evidence="5">The sequence shown here is derived from an EMBL/GenBank/DDBJ whole genome shotgun (WGS) entry which is preliminary data.</text>
</comment>
<gene>
    <name evidence="5" type="ORF">K461DRAFT_287613</name>
</gene>